<dbReference type="AlphaFoldDB" id="A0A356W3A9"/>
<organism evidence="1 2">
    <name type="scientific">Hyphomonas atlantica</name>
    <dbReference type="NCBI Taxonomy" id="1280948"/>
    <lineage>
        <taxon>Bacteria</taxon>
        <taxon>Pseudomonadati</taxon>
        <taxon>Pseudomonadota</taxon>
        <taxon>Alphaproteobacteria</taxon>
        <taxon>Hyphomonadales</taxon>
        <taxon>Hyphomonadaceae</taxon>
        <taxon>Hyphomonas</taxon>
    </lineage>
</organism>
<dbReference type="EMBL" id="DOGS01000086">
    <property type="protein sequence ID" value="HBQ48080.1"/>
    <property type="molecule type" value="Genomic_DNA"/>
</dbReference>
<feature type="non-terminal residue" evidence="1">
    <location>
        <position position="125"/>
    </location>
</feature>
<dbReference type="Proteomes" id="UP000263957">
    <property type="component" value="Unassembled WGS sequence"/>
</dbReference>
<reference evidence="1 2" key="1">
    <citation type="journal article" date="2018" name="Nat. Biotechnol.">
        <title>A standardized bacterial taxonomy based on genome phylogeny substantially revises the tree of life.</title>
        <authorList>
            <person name="Parks D.H."/>
            <person name="Chuvochina M."/>
            <person name="Waite D.W."/>
            <person name="Rinke C."/>
            <person name="Skarshewski A."/>
            <person name="Chaumeil P.A."/>
            <person name="Hugenholtz P."/>
        </authorList>
    </citation>
    <scope>NUCLEOTIDE SEQUENCE [LARGE SCALE GENOMIC DNA]</scope>
    <source>
        <strain evidence="1">UBA10378</strain>
    </source>
</reference>
<accession>A0A356W3A9</accession>
<evidence type="ECO:0000313" key="2">
    <source>
        <dbReference type="Proteomes" id="UP000263957"/>
    </source>
</evidence>
<gene>
    <name evidence="1" type="ORF">DD728_04200</name>
</gene>
<comment type="caution">
    <text evidence="1">The sequence shown here is derived from an EMBL/GenBank/DDBJ whole genome shotgun (WGS) entry which is preliminary data.</text>
</comment>
<evidence type="ECO:0000313" key="1">
    <source>
        <dbReference type="EMBL" id="HBQ48080.1"/>
    </source>
</evidence>
<sequence>MLYSLVEMNRAAMAPVRIAARASRAALSSPLNPFGHTEYGRSLSAMADVFESATRYYGKPEWRIDSVSVNSAPVGVTPTVAWRSPWCNMVHFRKDPEALAAARNADKLGPQPRLLIAAPLSGHYA</sequence>
<name>A0A356W3A9_9PROT</name>
<proteinExistence type="predicted"/>
<protein>
    <submittedName>
        <fullName evidence="1">Polyhydroxyalkanoate depolymerase</fullName>
    </submittedName>
</protein>